<feature type="region of interest" description="Disordered" evidence="4">
    <location>
        <begin position="251"/>
        <end position="273"/>
    </location>
</feature>
<dbReference type="PROSITE" id="PS51077">
    <property type="entry name" value="HTH_ICLR"/>
    <property type="match status" value="1"/>
</dbReference>
<dbReference type="InterPro" id="IPR005471">
    <property type="entry name" value="Tscrpt_reg_IclR_N"/>
</dbReference>
<protein>
    <submittedName>
        <fullName evidence="7">DNA-binding transcriptional regulator, IclR family</fullName>
    </submittedName>
</protein>
<dbReference type="Pfam" id="PF09339">
    <property type="entry name" value="HTH_IclR"/>
    <property type="match status" value="1"/>
</dbReference>
<feature type="domain" description="HTH iclR-type" evidence="5">
    <location>
        <begin position="9"/>
        <end position="72"/>
    </location>
</feature>
<dbReference type="InterPro" id="IPR036388">
    <property type="entry name" value="WH-like_DNA-bd_sf"/>
</dbReference>
<dbReference type="GO" id="GO:0045892">
    <property type="term" value="P:negative regulation of DNA-templated transcription"/>
    <property type="evidence" value="ECO:0007669"/>
    <property type="project" value="TreeGrafter"/>
</dbReference>
<evidence type="ECO:0000256" key="1">
    <source>
        <dbReference type="ARBA" id="ARBA00023015"/>
    </source>
</evidence>
<dbReference type="Proteomes" id="UP000198893">
    <property type="component" value="Unassembled WGS sequence"/>
</dbReference>
<proteinExistence type="predicted"/>
<evidence type="ECO:0000313" key="7">
    <source>
        <dbReference type="EMBL" id="SEO41895.1"/>
    </source>
</evidence>
<sequence length="273" mass="29079">MAEAQISSVKTIGRAALVLRALSAGPAGGMRLADVTAAVDLGKATVHRLLGALTDVGFVEFDEGSKLYRLGYGLFSLAAAAQRFSIVEQARPSLVRLAAATEDTVYLSVREGDQALCVDRCTGKFPIRTLTLDVGDRRPLGVGAGSLALLAFQPEDDIDRILRDDHAARQGFDGFGEDSLREMVRATQRDGYAFNGGRIVSAMAAVGVPVKDRDGRALAALSLAAIRERMDPPRVSDLVGMLRHEAEELGRTLHQRGQAPAGAGQGKVREEQV</sequence>
<dbReference type="GO" id="GO:0003677">
    <property type="term" value="F:DNA binding"/>
    <property type="evidence" value="ECO:0007669"/>
    <property type="project" value="UniProtKB-KW"/>
</dbReference>
<dbReference type="RefSeq" id="WP_175483176.1">
    <property type="nucleotide sequence ID" value="NZ_FODS01000005.1"/>
</dbReference>
<dbReference type="SUPFAM" id="SSF55781">
    <property type="entry name" value="GAF domain-like"/>
    <property type="match status" value="1"/>
</dbReference>
<dbReference type="GO" id="GO:0003700">
    <property type="term" value="F:DNA-binding transcription factor activity"/>
    <property type="evidence" value="ECO:0007669"/>
    <property type="project" value="TreeGrafter"/>
</dbReference>
<accession>A0A1H8PIZ9</accession>
<evidence type="ECO:0000256" key="3">
    <source>
        <dbReference type="ARBA" id="ARBA00023163"/>
    </source>
</evidence>
<dbReference type="InterPro" id="IPR014757">
    <property type="entry name" value="Tscrpt_reg_IclR_C"/>
</dbReference>
<reference evidence="7 8" key="1">
    <citation type="submission" date="2016-10" db="EMBL/GenBank/DDBJ databases">
        <authorList>
            <person name="de Groot N.N."/>
        </authorList>
    </citation>
    <scope>NUCLEOTIDE SEQUENCE [LARGE SCALE GENOMIC DNA]</scope>
    <source>
        <strain evidence="7 8">DSM 27842</strain>
    </source>
</reference>
<feature type="domain" description="IclR-ED" evidence="6">
    <location>
        <begin position="66"/>
        <end position="255"/>
    </location>
</feature>
<keyword evidence="8" id="KW-1185">Reference proteome</keyword>
<dbReference type="SUPFAM" id="SSF46785">
    <property type="entry name" value="Winged helix' DNA-binding domain"/>
    <property type="match status" value="1"/>
</dbReference>
<dbReference type="PROSITE" id="PS51078">
    <property type="entry name" value="ICLR_ED"/>
    <property type="match status" value="1"/>
</dbReference>
<evidence type="ECO:0000259" key="6">
    <source>
        <dbReference type="PROSITE" id="PS51078"/>
    </source>
</evidence>
<dbReference type="STRING" id="569882.SAMN04490248_10524"/>
<dbReference type="PANTHER" id="PTHR30136:SF39">
    <property type="entry name" value="TRANSCRIPTIONAL REGULATORY PROTEIN"/>
    <property type="match status" value="1"/>
</dbReference>
<dbReference type="SMART" id="SM00346">
    <property type="entry name" value="HTH_ICLR"/>
    <property type="match status" value="1"/>
</dbReference>
<evidence type="ECO:0000256" key="4">
    <source>
        <dbReference type="SAM" id="MobiDB-lite"/>
    </source>
</evidence>
<dbReference type="Gene3D" id="1.10.10.10">
    <property type="entry name" value="Winged helix-like DNA-binding domain superfamily/Winged helix DNA-binding domain"/>
    <property type="match status" value="1"/>
</dbReference>
<evidence type="ECO:0000256" key="2">
    <source>
        <dbReference type="ARBA" id="ARBA00023125"/>
    </source>
</evidence>
<dbReference type="EMBL" id="FODS01000005">
    <property type="protein sequence ID" value="SEO41895.1"/>
    <property type="molecule type" value="Genomic_DNA"/>
</dbReference>
<keyword evidence="3" id="KW-0804">Transcription</keyword>
<dbReference type="PANTHER" id="PTHR30136">
    <property type="entry name" value="HELIX-TURN-HELIX TRANSCRIPTIONAL REGULATOR, ICLR FAMILY"/>
    <property type="match status" value="1"/>
</dbReference>
<evidence type="ECO:0000313" key="8">
    <source>
        <dbReference type="Proteomes" id="UP000198893"/>
    </source>
</evidence>
<evidence type="ECO:0000259" key="5">
    <source>
        <dbReference type="PROSITE" id="PS51077"/>
    </source>
</evidence>
<dbReference type="InterPro" id="IPR050707">
    <property type="entry name" value="HTH_MetabolicPath_Reg"/>
</dbReference>
<dbReference type="InterPro" id="IPR029016">
    <property type="entry name" value="GAF-like_dom_sf"/>
</dbReference>
<name>A0A1H8PIZ9_9RHOB</name>
<dbReference type="Pfam" id="PF01614">
    <property type="entry name" value="IclR_C"/>
    <property type="match status" value="1"/>
</dbReference>
<keyword evidence="2 7" id="KW-0238">DNA-binding</keyword>
<dbReference type="AlphaFoldDB" id="A0A1H8PIZ9"/>
<dbReference type="InterPro" id="IPR036390">
    <property type="entry name" value="WH_DNA-bd_sf"/>
</dbReference>
<keyword evidence="1" id="KW-0805">Transcription regulation</keyword>
<dbReference type="Gene3D" id="3.30.450.40">
    <property type="match status" value="1"/>
</dbReference>
<organism evidence="7 8">
    <name type="scientific">Salinihabitans flavidus</name>
    <dbReference type="NCBI Taxonomy" id="569882"/>
    <lineage>
        <taxon>Bacteria</taxon>
        <taxon>Pseudomonadati</taxon>
        <taxon>Pseudomonadota</taxon>
        <taxon>Alphaproteobacteria</taxon>
        <taxon>Rhodobacterales</taxon>
        <taxon>Roseobacteraceae</taxon>
        <taxon>Salinihabitans</taxon>
    </lineage>
</organism>
<gene>
    <name evidence="7" type="ORF">SAMN04490248_10524</name>
</gene>